<dbReference type="GO" id="GO:0015074">
    <property type="term" value="P:DNA integration"/>
    <property type="evidence" value="ECO:0007669"/>
    <property type="project" value="UniProtKB-KW"/>
</dbReference>
<evidence type="ECO:0000256" key="4">
    <source>
        <dbReference type="ARBA" id="ARBA00022829"/>
    </source>
</evidence>
<dbReference type="Pfam" id="PF02899">
    <property type="entry name" value="Phage_int_SAM_1"/>
    <property type="match status" value="1"/>
</dbReference>
<dbReference type="PANTHER" id="PTHR30349">
    <property type="entry name" value="PHAGE INTEGRASE-RELATED"/>
    <property type="match status" value="1"/>
</dbReference>
<dbReference type="PROSITE" id="PS51900">
    <property type="entry name" value="CB"/>
    <property type="match status" value="1"/>
</dbReference>
<dbReference type="GO" id="GO:0005737">
    <property type="term" value="C:cytoplasm"/>
    <property type="evidence" value="ECO:0007669"/>
    <property type="project" value="UniProtKB-SubCell"/>
</dbReference>
<comment type="subcellular location">
    <subcellularLocation>
        <location evidence="1">Cytoplasm</location>
    </subcellularLocation>
</comment>
<reference evidence="13" key="1">
    <citation type="submission" date="2016-10" db="EMBL/GenBank/DDBJ databases">
        <authorList>
            <person name="Varghese N."/>
            <person name="Submissions S."/>
        </authorList>
    </citation>
    <scope>NUCLEOTIDE SEQUENCE [LARGE SCALE GENOMIC DNA]</scope>
    <source>
        <strain evidence="13">DSM 3695</strain>
    </source>
</reference>
<evidence type="ECO:0000256" key="6">
    <source>
        <dbReference type="ARBA" id="ARBA00023125"/>
    </source>
</evidence>
<dbReference type="InterPro" id="IPR002104">
    <property type="entry name" value="Integrase_catalytic"/>
</dbReference>
<evidence type="ECO:0000256" key="1">
    <source>
        <dbReference type="ARBA" id="ARBA00004496"/>
    </source>
</evidence>
<keyword evidence="13" id="KW-1185">Reference proteome</keyword>
<feature type="domain" description="Core-binding (CB)" evidence="11">
    <location>
        <begin position="19"/>
        <end position="106"/>
    </location>
</feature>
<dbReference type="PROSITE" id="PS51898">
    <property type="entry name" value="TYR_RECOMBINASE"/>
    <property type="match status" value="1"/>
</dbReference>
<organism evidence="12 13">
    <name type="scientific">Chitinophaga arvensicola</name>
    <dbReference type="NCBI Taxonomy" id="29529"/>
    <lineage>
        <taxon>Bacteria</taxon>
        <taxon>Pseudomonadati</taxon>
        <taxon>Bacteroidota</taxon>
        <taxon>Chitinophagia</taxon>
        <taxon>Chitinophagales</taxon>
        <taxon>Chitinophagaceae</taxon>
        <taxon>Chitinophaga</taxon>
    </lineage>
</organism>
<dbReference type="Proteomes" id="UP000199310">
    <property type="component" value="Unassembled WGS sequence"/>
</dbReference>
<sequence length="328" mass="37976">MIVRLFNNFTIINLFVLNEPLYSLAERFISYIQLEKRYSAHTCTAYRNDLFQFFDYVTLQYSTTPVEDLSHIMIRSWLAKLMEDAMTAKSVNRKISTLKSFFKFCLRQGLIKQSPMVKVIAPKISRRLPGYIEEKGMQALEDNVSPVSVTSLHIFADDFEGITHRLIFEIFYQTGIRLSELISLQEFRVDHGNQSLKVMGKGGKERIIPVSPGLLVQMRDYMDQKRRHLEEFESGVLLVHPHSGQRLYPKYVYLTVRKYLTEHQITTLKKKSPHILRHTFATHLANNGADLNAIKELLGHSSLAATQVYTHNTIEQLKKVYQQAHPKA</sequence>
<dbReference type="AlphaFoldDB" id="A0A1I0SCW7"/>
<gene>
    <name evidence="12" type="ORF">SAMN04488122_6354</name>
</gene>
<feature type="domain" description="Tyr recombinase" evidence="10">
    <location>
        <begin position="127"/>
        <end position="322"/>
    </location>
</feature>
<dbReference type="GO" id="GO:0006310">
    <property type="term" value="P:DNA recombination"/>
    <property type="evidence" value="ECO:0007669"/>
    <property type="project" value="UniProtKB-KW"/>
</dbReference>
<dbReference type="GO" id="GO:0051301">
    <property type="term" value="P:cell division"/>
    <property type="evidence" value="ECO:0007669"/>
    <property type="project" value="UniProtKB-KW"/>
</dbReference>
<evidence type="ECO:0000259" key="10">
    <source>
        <dbReference type="PROSITE" id="PS51898"/>
    </source>
</evidence>
<keyword evidence="6 9" id="KW-0238">DNA-binding</keyword>
<dbReference type="InterPro" id="IPR050090">
    <property type="entry name" value="Tyrosine_recombinase_XerCD"/>
</dbReference>
<dbReference type="GO" id="GO:0003677">
    <property type="term" value="F:DNA binding"/>
    <property type="evidence" value="ECO:0007669"/>
    <property type="project" value="UniProtKB-UniRule"/>
</dbReference>
<evidence type="ECO:0000256" key="9">
    <source>
        <dbReference type="PROSITE-ProRule" id="PRU01248"/>
    </source>
</evidence>
<keyword evidence="2" id="KW-0963">Cytoplasm</keyword>
<keyword evidence="7" id="KW-0233">DNA recombination</keyword>
<dbReference type="InterPro" id="IPR004107">
    <property type="entry name" value="Integrase_SAM-like_N"/>
</dbReference>
<evidence type="ECO:0000256" key="7">
    <source>
        <dbReference type="ARBA" id="ARBA00023172"/>
    </source>
</evidence>
<dbReference type="PANTHER" id="PTHR30349:SF77">
    <property type="entry name" value="TYROSINE RECOMBINASE XERC"/>
    <property type="match status" value="1"/>
</dbReference>
<keyword evidence="8" id="KW-0131">Cell cycle</keyword>
<keyword evidence="3" id="KW-0132">Cell division</keyword>
<evidence type="ECO:0000256" key="2">
    <source>
        <dbReference type="ARBA" id="ARBA00022490"/>
    </source>
</evidence>
<dbReference type="InterPro" id="IPR010998">
    <property type="entry name" value="Integrase_recombinase_N"/>
</dbReference>
<dbReference type="Pfam" id="PF00589">
    <property type="entry name" value="Phage_integrase"/>
    <property type="match status" value="1"/>
</dbReference>
<dbReference type="InterPro" id="IPR013762">
    <property type="entry name" value="Integrase-like_cat_sf"/>
</dbReference>
<dbReference type="InterPro" id="IPR011010">
    <property type="entry name" value="DNA_brk_join_enz"/>
</dbReference>
<dbReference type="GO" id="GO:0007059">
    <property type="term" value="P:chromosome segregation"/>
    <property type="evidence" value="ECO:0007669"/>
    <property type="project" value="UniProtKB-KW"/>
</dbReference>
<dbReference type="Gene3D" id="1.10.150.130">
    <property type="match status" value="1"/>
</dbReference>
<dbReference type="Gene3D" id="1.10.443.10">
    <property type="entry name" value="Intergrase catalytic core"/>
    <property type="match status" value="1"/>
</dbReference>
<dbReference type="STRING" id="29529.SAMN04488122_6354"/>
<evidence type="ECO:0000256" key="3">
    <source>
        <dbReference type="ARBA" id="ARBA00022618"/>
    </source>
</evidence>
<accession>A0A1I0SCW7</accession>
<name>A0A1I0SCW7_9BACT</name>
<evidence type="ECO:0000256" key="5">
    <source>
        <dbReference type="ARBA" id="ARBA00022908"/>
    </source>
</evidence>
<evidence type="ECO:0000313" key="13">
    <source>
        <dbReference type="Proteomes" id="UP000199310"/>
    </source>
</evidence>
<evidence type="ECO:0000313" key="12">
    <source>
        <dbReference type="EMBL" id="SEW55297.1"/>
    </source>
</evidence>
<dbReference type="SUPFAM" id="SSF56349">
    <property type="entry name" value="DNA breaking-rejoining enzymes"/>
    <property type="match status" value="1"/>
</dbReference>
<dbReference type="InterPro" id="IPR044068">
    <property type="entry name" value="CB"/>
</dbReference>
<dbReference type="EMBL" id="FOJG01000002">
    <property type="protein sequence ID" value="SEW55297.1"/>
    <property type="molecule type" value="Genomic_DNA"/>
</dbReference>
<keyword evidence="4" id="KW-0159">Chromosome partition</keyword>
<evidence type="ECO:0000259" key="11">
    <source>
        <dbReference type="PROSITE" id="PS51900"/>
    </source>
</evidence>
<protein>
    <submittedName>
        <fullName evidence="12">Integrase/recombinase XerC</fullName>
    </submittedName>
</protein>
<dbReference type="OrthoDB" id="9801717at2"/>
<keyword evidence="5" id="KW-0229">DNA integration</keyword>
<proteinExistence type="predicted"/>
<evidence type="ECO:0000256" key="8">
    <source>
        <dbReference type="ARBA" id="ARBA00023306"/>
    </source>
</evidence>